<evidence type="ECO:0000313" key="1">
    <source>
        <dbReference type="EMBL" id="QNE36223.1"/>
    </source>
</evidence>
<organism evidence="1 2">
    <name type="scientific">Leifsonia shinshuensis</name>
    <dbReference type="NCBI Taxonomy" id="150026"/>
    <lineage>
        <taxon>Bacteria</taxon>
        <taxon>Bacillati</taxon>
        <taxon>Actinomycetota</taxon>
        <taxon>Actinomycetes</taxon>
        <taxon>Micrococcales</taxon>
        <taxon>Microbacteriaceae</taxon>
        <taxon>Leifsonia</taxon>
    </lineage>
</organism>
<proteinExistence type="predicted"/>
<dbReference type="EMBL" id="CP043641">
    <property type="protein sequence ID" value="QNE36223.1"/>
    <property type="molecule type" value="Genomic_DNA"/>
</dbReference>
<reference evidence="2" key="1">
    <citation type="submission" date="2019-09" db="EMBL/GenBank/DDBJ databases">
        <title>Antimicrobial potential of Antarctic Bacteria.</title>
        <authorList>
            <person name="Benaud N."/>
            <person name="Edwards R.J."/>
            <person name="Ferrari B.C."/>
        </authorList>
    </citation>
    <scope>NUCLEOTIDE SEQUENCE [LARGE SCALE GENOMIC DNA]</scope>
    <source>
        <strain evidence="2">INR9</strain>
    </source>
</reference>
<gene>
    <name evidence="1" type="ORF">F1C12_14615</name>
</gene>
<evidence type="ECO:0000313" key="2">
    <source>
        <dbReference type="Proteomes" id="UP000515511"/>
    </source>
</evidence>
<dbReference type="Proteomes" id="UP000515511">
    <property type="component" value="Chromosome"/>
</dbReference>
<dbReference type="RefSeq" id="WP_185275661.1">
    <property type="nucleotide sequence ID" value="NZ_CP043641.1"/>
</dbReference>
<accession>A0A7G6YCK8</accession>
<name>A0A7G6YCK8_9MICO</name>
<dbReference type="KEGG" id="lse:F1C12_14615"/>
<sequence>MLITFAVFCVIRAPKLGVTLYADRAVVIGQFLSRTVPRDAIAGVEPLPALIWRDANGREHHTPISALNVWRDVERAPAELRNEIAEKTRAIIDWARAGDNAFARVPLGTDAAAEDTEDPFTTLGL</sequence>
<protein>
    <submittedName>
        <fullName evidence="1">Uncharacterized protein</fullName>
    </submittedName>
</protein>
<dbReference type="AlphaFoldDB" id="A0A7G6YCK8"/>